<sequence length="78" mass="9293">MVTSAKAVRNKKFFNLENRKQSQNSNRQVSPQNEEKSPEKISPTFHTQNNWTHNLNLRTFSKNNYYLTLKFFKINTQS</sequence>
<name>A0A914NVA9_MELIC</name>
<evidence type="ECO:0000313" key="2">
    <source>
        <dbReference type="Proteomes" id="UP000887563"/>
    </source>
</evidence>
<organism evidence="2 3">
    <name type="scientific">Meloidogyne incognita</name>
    <name type="common">Southern root-knot nematode worm</name>
    <name type="synonym">Oxyuris incognita</name>
    <dbReference type="NCBI Taxonomy" id="6306"/>
    <lineage>
        <taxon>Eukaryota</taxon>
        <taxon>Metazoa</taxon>
        <taxon>Ecdysozoa</taxon>
        <taxon>Nematoda</taxon>
        <taxon>Chromadorea</taxon>
        <taxon>Rhabditida</taxon>
        <taxon>Tylenchina</taxon>
        <taxon>Tylenchomorpha</taxon>
        <taxon>Tylenchoidea</taxon>
        <taxon>Meloidogynidae</taxon>
        <taxon>Meloidogyninae</taxon>
        <taxon>Meloidogyne</taxon>
        <taxon>Meloidogyne incognita group</taxon>
    </lineage>
</organism>
<keyword evidence="2" id="KW-1185">Reference proteome</keyword>
<accession>A0A914NVA9</accession>
<proteinExistence type="predicted"/>
<evidence type="ECO:0000313" key="3">
    <source>
        <dbReference type="WBParaSite" id="Minc3s08060g41854"/>
    </source>
</evidence>
<feature type="compositionally biased region" description="Polar residues" evidence="1">
    <location>
        <begin position="21"/>
        <end position="32"/>
    </location>
</feature>
<dbReference type="Proteomes" id="UP000887563">
    <property type="component" value="Unplaced"/>
</dbReference>
<reference evidence="3" key="1">
    <citation type="submission" date="2022-11" db="UniProtKB">
        <authorList>
            <consortium name="WormBaseParasite"/>
        </authorList>
    </citation>
    <scope>IDENTIFICATION</scope>
</reference>
<dbReference type="AlphaFoldDB" id="A0A914NVA9"/>
<feature type="region of interest" description="Disordered" evidence="1">
    <location>
        <begin position="1"/>
        <end position="47"/>
    </location>
</feature>
<evidence type="ECO:0000256" key="1">
    <source>
        <dbReference type="SAM" id="MobiDB-lite"/>
    </source>
</evidence>
<protein>
    <submittedName>
        <fullName evidence="3">Ovule protein</fullName>
    </submittedName>
</protein>
<dbReference type="WBParaSite" id="Minc3s08060g41854">
    <property type="protein sequence ID" value="Minc3s08060g41854"/>
    <property type="gene ID" value="Minc3s08060g41854"/>
</dbReference>